<sequence length="273" mass="30496">MTLPSDPAKTNIPAVDRTVAGPGRTAGKWFMRQLQLFTTAQLATMRDTTKRRNYSAEAEEFRREHQRHRVWGMTQRHARKLRSIYGHFPSDEELRAEWHGRSTAASEQAPSRPVVPPEATPSGPEQAEPEQTLQEQAETEQALPEQALPEQAEPEQAEPEQAEPEQALPEQAVPEQAVPEQAVPEQAVPETAVAELTAAVGTRSGPARYRGRWPAHRRRAGDSRARSTSCFARGSPCPQCCRRHRYRRSGDSRSRKLRPGCNGRGGLPGYWAL</sequence>
<organism evidence="2 3">
    <name type="scientific">Paractinoplanes rhizophilus</name>
    <dbReference type="NCBI Taxonomy" id="1416877"/>
    <lineage>
        <taxon>Bacteria</taxon>
        <taxon>Bacillati</taxon>
        <taxon>Actinomycetota</taxon>
        <taxon>Actinomycetes</taxon>
        <taxon>Micromonosporales</taxon>
        <taxon>Micromonosporaceae</taxon>
        <taxon>Paractinoplanes</taxon>
    </lineage>
</organism>
<evidence type="ECO:0000256" key="1">
    <source>
        <dbReference type="SAM" id="MobiDB-lite"/>
    </source>
</evidence>
<accession>A0ABW2I405</accession>
<feature type="compositionally biased region" description="Gly residues" evidence="1">
    <location>
        <begin position="262"/>
        <end position="273"/>
    </location>
</feature>
<dbReference type="EMBL" id="JBHTBJ010000054">
    <property type="protein sequence ID" value="MFC7279555.1"/>
    <property type="molecule type" value="Genomic_DNA"/>
</dbReference>
<proteinExistence type="predicted"/>
<dbReference type="RefSeq" id="WP_378976993.1">
    <property type="nucleotide sequence ID" value="NZ_JBHTBJ010000054.1"/>
</dbReference>
<comment type="caution">
    <text evidence="2">The sequence shown here is derived from an EMBL/GenBank/DDBJ whole genome shotgun (WGS) entry which is preliminary data.</text>
</comment>
<feature type="compositionally biased region" description="Low complexity" evidence="1">
    <location>
        <begin position="124"/>
        <end position="151"/>
    </location>
</feature>
<dbReference type="Proteomes" id="UP001596548">
    <property type="component" value="Unassembled WGS sequence"/>
</dbReference>
<feature type="region of interest" description="Disordered" evidence="1">
    <location>
        <begin position="248"/>
        <end position="273"/>
    </location>
</feature>
<feature type="compositionally biased region" description="Low complexity" evidence="1">
    <location>
        <begin position="164"/>
        <end position="177"/>
    </location>
</feature>
<reference evidence="3" key="1">
    <citation type="journal article" date="2019" name="Int. J. Syst. Evol. Microbiol.">
        <title>The Global Catalogue of Microorganisms (GCM) 10K type strain sequencing project: providing services to taxonomists for standard genome sequencing and annotation.</title>
        <authorList>
            <consortium name="The Broad Institute Genomics Platform"/>
            <consortium name="The Broad Institute Genome Sequencing Center for Infectious Disease"/>
            <person name="Wu L."/>
            <person name="Ma J."/>
        </authorList>
    </citation>
    <scope>NUCLEOTIDE SEQUENCE [LARGE SCALE GENOMIC DNA]</scope>
    <source>
        <strain evidence="3">XZYJT-10</strain>
    </source>
</reference>
<evidence type="ECO:0000313" key="3">
    <source>
        <dbReference type="Proteomes" id="UP001596548"/>
    </source>
</evidence>
<feature type="region of interest" description="Disordered" evidence="1">
    <location>
        <begin position="98"/>
        <end position="235"/>
    </location>
</feature>
<keyword evidence="3" id="KW-1185">Reference proteome</keyword>
<gene>
    <name evidence="2" type="ORF">ACFQS1_36800</name>
</gene>
<feature type="compositionally biased region" description="Acidic residues" evidence="1">
    <location>
        <begin position="152"/>
        <end position="163"/>
    </location>
</feature>
<name>A0ABW2I405_9ACTN</name>
<evidence type="ECO:0000313" key="2">
    <source>
        <dbReference type="EMBL" id="MFC7279555.1"/>
    </source>
</evidence>
<feature type="compositionally biased region" description="Basic residues" evidence="1">
    <location>
        <begin position="209"/>
        <end position="219"/>
    </location>
</feature>
<protein>
    <submittedName>
        <fullName evidence="2">Uncharacterized protein</fullName>
    </submittedName>
</protein>